<gene>
    <name evidence="2" type="ORF">F0145_12245</name>
</gene>
<dbReference type="InterPro" id="IPR029016">
    <property type="entry name" value="GAF-like_dom_sf"/>
</dbReference>
<evidence type="ECO:0000259" key="1">
    <source>
        <dbReference type="SMART" id="SM00065"/>
    </source>
</evidence>
<dbReference type="Proteomes" id="UP000323426">
    <property type="component" value="Unassembled WGS sequence"/>
</dbReference>
<organism evidence="2 3">
    <name type="scientific">Adhaeribacter rhizoryzae</name>
    <dbReference type="NCBI Taxonomy" id="2607907"/>
    <lineage>
        <taxon>Bacteria</taxon>
        <taxon>Pseudomonadati</taxon>
        <taxon>Bacteroidota</taxon>
        <taxon>Cytophagia</taxon>
        <taxon>Cytophagales</taxon>
        <taxon>Hymenobacteraceae</taxon>
        <taxon>Adhaeribacter</taxon>
    </lineage>
</organism>
<protein>
    <submittedName>
        <fullName evidence="2">GAF domain-containing protein</fullName>
    </submittedName>
</protein>
<dbReference type="AlphaFoldDB" id="A0A5M6DHN0"/>
<feature type="domain" description="GAF" evidence="1">
    <location>
        <begin position="30"/>
        <end position="166"/>
    </location>
</feature>
<dbReference type="Pfam" id="PF01590">
    <property type="entry name" value="GAF"/>
    <property type="match status" value="1"/>
</dbReference>
<dbReference type="InterPro" id="IPR003018">
    <property type="entry name" value="GAF"/>
</dbReference>
<dbReference type="RefSeq" id="WP_150088702.1">
    <property type="nucleotide sequence ID" value="NZ_VWSF01000008.1"/>
</dbReference>
<comment type="caution">
    <text evidence="2">The sequence shown here is derived from an EMBL/GenBank/DDBJ whole genome shotgun (WGS) entry which is preliminary data.</text>
</comment>
<keyword evidence="3" id="KW-1185">Reference proteome</keyword>
<name>A0A5M6DHN0_9BACT</name>
<sequence>MLNTFGVPIIPDNETERLARLHELQILDTPTEKSFANVAAMAAHMFNVPIALVSFVDSDRVWFKANVGMEDTLEVNRGVSLCSLVVLNEDITVFKNATTEPCLLANPLVVGEFGLRFYAGAPIKTADGYTVGSICVVDKEPRDFSEADQRVLQHLAAIIEDEIQNR</sequence>
<dbReference type="PANTHER" id="PTHR43102">
    <property type="entry name" value="SLR1143 PROTEIN"/>
    <property type="match status" value="1"/>
</dbReference>
<reference evidence="2 3" key="1">
    <citation type="submission" date="2019-09" db="EMBL/GenBank/DDBJ databases">
        <title>Genome sequence and assembly of Adhaeribacter sp.</title>
        <authorList>
            <person name="Chhetri G."/>
        </authorList>
    </citation>
    <scope>NUCLEOTIDE SEQUENCE [LARGE SCALE GENOMIC DNA]</scope>
    <source>
        <strain evidence="2 3">DK36</strain>
    </source>
</reference>
<dbReference type="PANTHER" id="PTHR43102:SF2">
    <property type="entry name" value="GAF DOMAIN-CONTAINING PROTEIN"/>
    <property type="match status" value="1"/>
</dbReference>
<dbReference type="EMBL" id="VWSF01000008">
    <property type="protein sequence ID" value="KAA5545699.1"/>
    <property type="molecule type" value="Genomic_DNA"/>
</dbReference>
<proteinExistence type="predicted"/>
<dbReference type="Gene3D" id="3.30.450.40">
    <property type="match status" value="1"/>
</dbReference>
<evidence type="ECO:0000313" key="2">
    <source>
        <dbReference type="EMBL" id="KAA5545699.1"/>
    </source>
</evidence>
<accession>A0A5M6DHN0</accession>
<dbReference type="SUPFAM" id="SSF55781">
    <property type="entry name" value="GAF domain-like"/>
    <property type="match status" value="1"/>
</dbReference>
<evidence type="ECO:0000313" key="3">
    <source>
        <dbReference type="Proteomes" id="UP000323426"/>
    </source>
</evidence>
<dbReference type="SMART" id="SM00065">
    <property type="entry name" value="GAF"/>
    <property type="match status" value="1"/>
</dbReference>